<dbReference type="InterPro" id="IPR001991">
    <property type="entry name" value="Na-dicarboxylate_symporter"/>
</dbReference>
<name>A0A0B6SAT7_BURPL</name>
<dbReference type="InterPro" id="IPR018107">
    <property type="entry name" value="Na-dicarboxylate_symporter_CS"/>
</dbReference>
<dbReference type="NCBIfam" id="NF002461">
    <property type="entry name" value="PRK01663.1"/>
    <property type="match status" value="1"/>
</dbReference>
<comment type="function">
    <text evidence="8">Responsible for the transport of dicarboxylates such as succinate, fumarate, and malate from the periplasm across the membrane.</text>
</comment>
<gene>
    <name evidence="11" type="ORF">BGL_2c23060</name>
</gene>
<evidence type="ECO:0000256" key="7">
    <source>
        <dbReference type="ARBA" id="ARBA00023136"/>
    </source>
</evidence>
<dbReference type="Pfam" id="PF00375">
    <property type="entry name" value="SDF"/>
    <property type="match status" value="1"/>
</dbReference>
<feature type="transmembrane region" description="Helical" evidence="10">
    <location>
        <begin position="238"/>
        <end position="263"/>
    </location>
</feature>
<evidence type="ECO:0000256" key="5">
    <source>
        <dbReference type="ARBA" id="ARBA00022847"/>
    </source>
</evidence>
<keyword evidence="4 10" id="KW-0812">Transmembrane</keyword>
<dbReference type="Gene3D" id="1.10.3860.10">
    <property type="entry name" value="Sodium:dicarboxylate symporter"/>
    <property type="match status" value="1"/>
</dbReference>
<keyword evidence="2" id="KW-0813">Transport</keyword>
<evidence type="ECO:0000256" key="3">
    <source>
        <dbReference type="ARBA" id="ARBA00022475"/>
    </source>
</evidence>
<dbReference type="GO" id="GO:0005886">
    <property type="term" value="C:plasma membrane"/>
    <property type="evidence" value="ECO:0007669"/>
    <property type="project" value="UniProtKB-SubCell"/>
</dbReference>
<evidence type="ECO:0000256" key="10">
    <source>
        <dbReference type="SAM" id="Phobius"/>
    </source>
</evidence>
<reference evidence="11 12" key="2">
    <citation type="journal article" date="2016" name="Appl. Microbiol. Biotechnol.">
        <title>Mutations improving production and secretion of extracellular lipase by Burkholderia glumae PG1.</title>
        <authorList>
            <person name="Knapp A."/>
            <person name="Voget S."/>
            <person name="Gao R."/>
            <person name="Zaburannyi N."/>
            <person name="Krysciak D."/>
            <person name="Breuer M."/>
            <person name="Hauer B."/>
            <person name="Streit W.R."/>
            <person name="Muller R."/>
            <person name="Daniel R."/>
            <person name="Jaeger K.E."/>
        </authorList>
    </citation>
    <scope>NUCLEOTIDE SEQUENCE [LARGE SCALE GENOMIC DNA]</scope>
    <source>
        <strain evidence="11 12">PG1</strain>
    </source>
</reference>
<dbReference type="HOGENOM" id="CLU_019375_7_0_4"/>
<keyword evidence="6 10" id="KW-1133">Transmembrane helix</keyword>
<feature type="transmembrane region" description="Helical" evidence="10">
    <location>
        <begin position="269"/>
        <end position="295"/>
    </location>
</feature>
<feature type="compositionally biased region" description="Basic and acidic residues" evidence="9">
    <location>
        <begin position="465"/>
        <end position="474"/>
    </location>
</feature>
<evidence type="ECO:0000313" key="12">
    <source>
        <dbReference type="Proteomes" id="UP000031838"/>
    </source>
</evidence>
<sequence length="491" mass="52748">MLGRLRYDKRSRRTARRNPRTHFAATRLAGSRARVSREPRHAQETGMLASRIRKSLSRLYVQVLIGIVAGILVGHFLPDVGSQLKPLGDLFIKLIRMLLAPIIFASVVVGIARMSDLHEAGRVGVKAIVYFEIASTLALAIGLVIVNLVRPGSGMNADPGHLDGAAIASYTHAAKQHGALDFLMSIVPNSVVGAFANGEMLPIIFFSVIFAIALARLGPRTAPLVDMLDMFLQGMFGVVRIVMYVAPIGAFGGMAFTIARYGIGTLASFGQLMLCLYATSILFVVVVLGTAMRLCDLSLWKFLRYIRDEILITLGTASTEAVLPQMLLKMERLGCSRPVVGMVLPTGYTFNADGTAIYLTMAAVFVAQAFNLHLSIWDQLLLLGVMLLTSKGSAGVAGAGFVALAATLASMHQIPVSGLVLLLGVDRFLNEARAVTNLIGNGVATVVVARWEGALDMRTARAVLDREPQPDERPATLQHEPAPLAAHEGRS</sequence>
<dbReference type="EMBL" id="CP002581">
    <property type="protein sequence ID" value="AJK50365.1"/>
    <property type="molecule type" value="Genomic_DNA"/>
</dbReference>
<feature type="transmembrane region" description="Helical" evidence="10">
    <location>
        <begin position="200"/>
        <end position="217"/>
    </location>
</feature>
<dbReference type="AlphaFoldDB" id="A0A0B6SAT7"/>
<dbReference type="InterPro" id="IPR036458">
    <property type="entry name" value="Na:dicarbo_symporter_sf"/>
</dbReference>
<accession>A0A0B6SAT7</accession>
<dbReference type="SUPFAM" id="SSF118215">
    <property type="entry name" value="Proton glutamate symport protein"/>
    <property type="match status" value="1"/>
</dbReference>
<evidence type="ECO:0000256" key="1">
    <source>
        <dbReference type="ARBA" id="ARBA00004651"/>
    </source>
</evidence>
<dbReference type="PROSITE" id="PS00713">
    <property type="entry name" value="NA_DICARBOXYL_SYMP_1"/>
    <property type="match status" value="1"/>
</dbReference>
<feature type="transmembrane region" description="Helical" evidence="10">
    <location>
        <begin position="356"/>
        <end position="376"/>
    </location>
</feature>
<dbReference type="GO" id="GO:0070778">
    <property type="term" value="P:L-aspartate transmembrane transport"/>
    <property type="evidence" value="ECO:0007669"/>
    <property type="project" value="TreeGrafter"/>
</dbReference>
<protein>
    <submittedName>
        <fullName evidence="11">Proton glutamate symporter</fullName>
    </submittedName>
</protein>
<feature type="transmembrane region" description="Helical" evidence="10">
    <location>
        <begin position="59"/>
        <end position="77"/>
    </location>
</feature>
<dbReference type="PRINTS" id="PR00173">
    <property type="entry name" value="EDTRNSPORT"/>
</dbReference>
<evidence type="ECO:0000256" key="4">
    <source>
        <dbReference type="ARBA" id="ARBA00022692"/>
    </source>
</evidence>
<organism evidence="11 12">
    <name type="scientific">Burkholderia plantarii</name>
    <dbReference type="NCBI Taxonomy" id="41899"/>
    <lineage>
        <taxon>Bacteria</taxon>
        <taxon>Pseudomonadati</taxon>
        <taxon>Pseudomonadota</taxon>
        <taxon>Betaproteobacteria</taxon>
        <taxon>Burkholderiales</taxon>
        <taxon>Burkholderiaceae</taxon>
        <taxon>Burkholderia</taxon>
    </lineage>
</organism>
<feature type="transmembrane region" description="Helical" evidence="10">
    <location>
        <begin position="127"/>
        <end position="149"/>
    </location>
</feature>
<dbReference type="GO" id="GO:0015138">
    <property type="term" value="F:fumarate transmembrane transporter activity"/>
    <property type="evidence" value="ECO:0007669"/>
    <property type="project" value="TreeGrafter"/>
</dbReference>
<evidence type="ECO:0000256" key="9">
    <source>
        <dbReference type="SAM" id="MobiDB-lite"/>
    </source>
</evidence>
<reference evidence="12" key="1">
    <citation type="submission" date="2011-03" db="EMBL/GenBank/DDBJ databases">
        <authorList>
            <person name="Voget S."/>
            <person name="Streit W.R."/>
            <person name="Jaeger K.E."/>
            <person name="Daniel R."/>
        </authorList>
    </citation>
    <scope>NUCLEOTIDE SEQUENCE [LARGE SCALE GENOMIC DNA]</scope>
    <source>
        <strain evidence="12">PG1</strain>
    </source>
</reference>
<dbReference type="Proteomes" id="UP000031838">
    <property type="component" value="Chromosome 2"/>
</dbReference>
<keyword evidence="3" id="KW-1003">Cell membrane</keyword>
<evidence type="ECO:0000256" key="6">
    <source>
        <dbReference type="ARBA" id="ARBA00022989"/>
    </source>
</evidence>
<dbReference type="GO" id="GO:0015141">
    <property type="term" value="F:succinate transmembrane transporter activity"/>
    <property type="evidence" value="ECO:0007669"/>
    <property type="project" value="TreeGrafter"/>
</dbReference>
<dbReference type="KEGG" id="bgp:BGL_2c23060"/>
<dbReference type="GO" id="GO:0015366">
    <property type="term" value="F:malate:proton symporter activity"/>
    <property type="evidence" value="ECO:0007669"/>
    <property type="project" value="TreeGrafter"/>
</dbReference>
<evidence type="ECO:0000256" key="2">
    <source>
        <dbReference type="ARBA" id="ARBA00022448"/>
    </source>
</evidence>
<keyword evidence="5" id="KW-0769">Symport</keyword>
<dbReference type="PANTHER" id="PTHR42865">
    <property type="entry name" value="PROTON/GLUTAMATE-ASPARTATE SYMPORTER"/>
    <property type="match status" value="1"/>
</dbReference>
<keyword evidence="12" id="KW-1185">Reference proteome</keyword>
<dbReference type="FunFam" id="1.10.3860.10:FF:000001">
    <property type="entry name" value="C4-dicarboxylate transport protein"/>
    <property type="match status" value="1"/>
</dbReference>
<feature type="transmembrane region" description="Helical" evidence="10">
    <location>
        <begin position="97"/>
        <end position="115"/>
    </location>
</feature>
<proteinExistence type="predicted"/>
<comment type="subcellular location">
    <subcellularLocation>
        <location evidence="1">Cell membrane</location>
        <topology evidence="1">Multi-pass membrane protein</topology>
    </subcellularLocation>
</comment>
<evidence type="ECO:0000256" key="8">
    <source>
        <dbReference type="ARBA" id="ARBA00053346"/>
    </source>
</evidence>
<keyword evidence="7 10" id="KW-0472">Membrane</keyword>
<feature type="region of interest" description="Disordered" evidence="9">
    <location>
        <begin position="465"/>
        <end position="491"/>
    </location>
</feature>
<evidence type="ECO:0000313" key="11">
    <source>
        <dbReference type="EMBL" id="AJK50365.1"/>
    </source>
</evidence>
<dbReference type="PANTHER" id="PTHR42865:SF1">
    <property type="entry name" value="AEROBIC C4-DICARBOXYLATE TRANSPORT PROTEIN"/>
    <property type="match status" value="1"/>
</dbReference>